<sequence length="143" mass="15233">ACTLKRQPFFQTGAADVEVLETFCVPKDCDNGVDRDALVAWFSAIYVGRRDGWHKDYDEASLTCPDGAVTVILILVAVVVLVIAAIPLGIFLFRAPKARGRTLISQADMQATADAEFADDAASLRGTGMGGDTMNSGFMGGTR</sequence>
<feature type="transmembrane region" description="Helical" evidence="1">
    <location>
        <begin position="68"/>
        <end position="93"/>
    </location>
</feature>
<dbReference type="AlphaFoldDB" id="A0A813ERS9"/>
<keyword evidence="1" id="KW-1133">Transmembrane helix</keyword>
<accession>A0A813ERS9</accession>
<comment type="caution">
    <text evidence="2">The sequence shown here is derived from an EMBL/GenBank/DDBJ whole genome shotgun (WGS) entry which is preliminary data.</text>
</comment>
<organism evidence="2 3">
    <name type="scientific">Polarella glacialis</name>
    <name type="common">Dinoflagellate</name>
    <dbReference type="NCBI Taxonomy" id="89957"/>
    <lineage>
        <taxon>Eukaryota</taxon>
        <taxon>Sar</taxon>
        <taxon>Alveolata</taxon>
        <taxon>Dinophyceae</taxon>
        <taxon>Suessiales</taxon>
        <taxon>Suessiaceae</taxon>
        <taxon>Polarella</taxon>
    </lineage>
</organism>
<keyword evidence="1" id="KW-0812">Transmembrane</keyword>
<name>A0A813ERS9_POLGL</name>
<evidence type="ECO:0000313" key="3">
    <source>
        <dbReference type="Proteomes" id="UP000654075"/>
    </source>
</evidence>
<evidence type="ECO:0000313" key="2">
    <source>
        <dbReference type="EMBL" id="CAE8602376.1"/>
    </source>
</evidence>
<keyword evidence="3" id="KW-1185">Reference proteome</keyword>
<proteinExistence type="predicted"/>
<keyword evidence="1" id="KW-0472">Membrane</keyword>
<protein>
    <submittedName>
        <fullName evidence="2">Uncharacterized protein</fullName>
    </submittedName>
</protein>
<dbReference type="Proteomes" id="UP000654075">
    <property type="component" value="Unassembled WGS sequence"/>
</dbReference>
<dbReference type="EMBL" id="CAJNNV010014232">
    <property type="protein sequence ID" value="CAE8602376.1"/>
    <property type="molecule type" value="Genomic_DNA"/>
</dbReference>
<reference evidence="2" key="1">
    <citation type="submission" date="2021-02" db="EMBL/GenBank/DDBJ databases">
        <authorList>
            <person name="Dougan E. K."/>
            <person name="Rhodes N."/>
            <person name="Thang M."/>
            <person name="Chan C."/>
        </authorList>
    </citation>
    <scope>NUCLEOTIDE SEQUENCE</scope>
</reference>
<evidence type="ECO:0000256" key="1">
    <source>
        <dbReference type="SAM" id="Phobius"/>
    </source>
</evidence>
<gene>
    <name evidence="2" type="ORF">PGLA1383_LOCUS20619</name>
</gene>
<feature type="non-terminal residue" evidence="2">
    <location>
        <position position="143"/>
    </location>
</feature>
<dbReference type="OrthoDB" id="428028at2759"/>